<organism evidence="2 3">
    <name type="scientific">Paraburkholderia metrosideri</name>
    <dbReference type="NCBI Taxonomy" id="580937"/>
    <lineage>
        <taxon>Bacteria</taxon>
        <taxon>Pseudomonadati</taxon>
        <taxon>Pseudomonadota</taxon>
        <taxon>Betaproteobacteria</taxon>
        <taxon>Burkholderiales</taxon>
        <taxon>Burkholderiaceae</taxon>
        <taxon>Paraburkholderia</taxon>
    </lineage>
</organism>
<evidence type="ECO:0000313" key="2">
    <source>
        <dbReference type="EMBL" id="MFM0642596.1"/>
    </source>
</evidence>
<dbReference type="Proteomes" id="UP001629432">
    <property type="component" value="Unassembled WGS sequence"/>
</dbReference>
<comment type="caution">
    <text evidence="2">The sequence shown here is derived from an EMBL/GenBank/DDBJ whole genome shotgun (WGS) entry which is preliminary data.</text>
</comment>
<feature type="domain" description="FRG" evidence="1">
    <location>
        <begin position="34"/>
        <end position="139"/>
    </location>
</feature>
<accession>A0ABW9E6B1</accession>
<name>A0ABW9E6B1_9BURK</name>
<reference evidence="2 3" key="1">
    <citation type="journal article" date="2024" name="Chem. Sci.">
        <title>Discovery of megapolipeptins by genome mining of a Burkholderiales bacteria collection.</title>
        <authorList>
            <person name="Paulo B.S."/>
            <person name="Recchia M.J.J."/>
            <person name="Lee S."/>
            <person name="Fergusson C.H."/>
            <person name="Romanowski S.B."/>
            <person name="Hernandez A."/>
            <person name="Krull N."/>
            <person name="Liu D.Y."/>
            <person name="Cavanagh H."/>
            <person name="Bos A."/>
            <person name="Gray C.A."/>
            <person name="Murphy B.T."/>
            <person name="Linington R.G."/>
            <person name="Eustaquio A.S."/>
        </authorList>
    </citation>
    <scope>NUCLEOTIDE SEQUENCE [LARGE SCALE GENOMIC DNA]</scope>
    <source>
        <strain evidence="2 3">RL17-338-BIC-A</strain>
    </source>
</reference>
<dbReference type="InterPro" id="IPR014966">
    <property type="entry name" value="FRG-dom"/>
</dbReference>
<evidence type="ECO:0000313" key="3">
    <source>
        <dbReference type="Proteomes" id="UP001629432"/>
    </source>
</evidence>
<dbReference type="EMBL" id="JAQQCF010000093">
    <property type="protein sequence ID" value="MFM0642596.1"/>
    <property type="molecule type" value="Genomic_DNA"/>
</dbReference>
<dbReference type="SMART" id="SM00901">
    <property type="entry name" value="FRG"/>
    <property type="match status" value="1"/>
</dbReference>
<sequence>MAKSMLKRRTPNVYRHFVNSVEEAVELALRFKQEGQYDWFRGQVQAKWKPSSSMERAIDRGEKHEFLMQRLMRFLGWAKTVPSLSYLTDPVNRDQAFAILQHYGFPTAYIDFTTEPGIAGFFASDCKEAPPAGTHSAIFCLDTADIRRFYDENMPPSNSDDSEQLQIDLVSVNVDNLWRLQAQAGHFVFANHNWYDFYDLDRIEFPWTGYPSFPPRNQIYPEHRSGLEQLLDNYFEEERRYLHHENFQRDQRERAASGQPVFKQIIVGWNEFNDTVFVSPPENLPSWGAEFLKPWLEMPAESFHEVLGSRQTVTLRNAVNAPLPSTQLAYGISAAMRHDPSLRRRAVQWELLGLPDAVNRERLEALIREAWNGMRRLPYTNDDIAAACGTLLELCGQPGCQSSDGGVIRNAFTAWCADAMEVEFGAKGDSGTRGFCSAERLRQAISSAWVEKLPPEMAAIQPNDAFRLSQIPYRMFDFPAFSKLFGRELIPSQLARGLSLVHFNPARLDVLGLP</sequence>
<gene>
    <name evidence="2" type="ORF">PQQ63_38670</name>
</gene>
<dbReference type="RefSeq" id="WP_408341233.1">
    <property type="nucleotide sequence ID" value="NZ_JAQQCF010000093.1"/>
</dbReference>
<keyword evidence="3" id="KW-1185">Reference proteome</keyword>
<evidence type="ECO:0000259" key="1">
    <source>
        <dbReference type="SMART" id="SM00901"/>
    </source>
</evidence>
<proteinExistence type="predicted"/>
<dbReference type="Pfam" id="PF08867">
    <property type="entry name" value="FRG"/>
    <property type="match status" value="1"/>
</dbReference>
<protein>
    <submittedName>
        <fullName evidence="2">FRG domain-containing protein</fullName>
    </submittedName>
</protein>